<evidence type="ECO:0000313" key="2">
    <source>
        <dbReference type="Proteomes" id="UP000828941"/>
    </source>
</evidence>
<organism evidence="1 2">
    <name type="scientific">Bauhinia variegata</name>
    <name type="common">Purple orchid tree</name>
    <name type="synonym">Phanera variegata</name>
    <dbReference type="NCBI Taxonomy" id="167791"/>
    <lineage>
        <taxon>Eukaryota</taxon>
        <taxon>Viridiplantae</taxon>
        <taxon>Streptophyta</taxon>
        <taxon>Embryophyta</taxon>
        <taxon>Tracheophyta</taxon>
        <taxon>Spermatophyta</taxon>
        <taxon>Magnoliopsida</taxon>
        <taxon>eudicotyledons</taxon>
        <taxon>Gunneridae</taxon>
        <taxon>Pentapetalae</taxon>
        <taxon>rosids</taxon>
        <taxon>fabids</taxon>
        <taxon>Fabales</taxon>
        <taxon>Fabaceae</taxon>
        <taxon>Cercidoideae</taxon>
        <taxon>Cercideae</taxon>
        <taxon>Bauhiniinae</taxon>
        <taxon>Bauhinia</taxon>
    </lineage>
</organism>
<keyword evidence="2" id="KW-1185">Reference proteome</keyword>
<dbReference type="Proteomes" id="UP000828941">
    <property type="component" value="Chromosome 9"/>
</dbReference>
<accession>A0ACB9MCG3</accession>
<proteinExistence type="predicted"/>
<evidence type="ECO:0000313" key="1">
    <source>
        <dbReference type="EMBL" id="KAI4322019.1"/>
    </source>
</evidence>
<name>A0ACB9MCG3_BAUVA</name>
<gene>
    <name evidence="1" type="ORF">L6164_021747</name>
</gene>
<comment type="caution">
    <text evidence="1">The sequence shown here is derived from an EMBL/GenBank/DDBJ whole genome shotgun (WGS) entry which is preliminary data.</text>
</comment>
<reference evidence="1 2" key="1">
    <citation type="journal article" date="2022" name="DNA Res.">
        <title>Chromosomal-level genome assembly of the orchid tree Bauhinia variegata (Leguminosae; Cercidoideae) supports the allotetraploid origin hypothesis of Bauhinia.</title>
        <authorList>
            <person name="Zhong Y."/>
            <person name="Chen Y."/>
            <person name="Zheng D."/>
            <person name="Pang J."/>
            <person name="Liu Y."/>
            <person name="Luo S."/>
            <person name="Meng S."/>
            <person name="Qian L."/>
            <person name="Wei D."/>
            <person name="Dai S."/>
            <person name="Zhou R."/>
        </authorList>
    </citation>
    <scope>NUCLEOTIDE SEQUENCE [LARGE SCALE GENOMIC DNA]</scope>
    <source>
        <strain evidence="1">BV-YZ2020</strain>
    </source>
</reference>
<protein>
    <submittedName>
        <fullName evidence="1">Uncharacterized protein</fullName>
    </submittedName>
</protein>
<dbReference type="EMBL" id="CM039434">
    <property type="protein sequence ID" value="KAI4322019.1"/>
    <property type="molecule type" value="Genomic_DNA"/>
</dbReference>
<sequence>MAGIVILLDLWKKNQSFNQGLHAARAFHSSGSFSASAAAAFAVGSTFASRGLFRTGPRIAYCDAGAALPQDYISNIRSASEKFFNHDIIKYSTKQYHVEPKPLLSAFELKTFALTSLRSFLMFHLPLLEDRANMEEDDDDFLQDNQEHPHVDLVVPLKKSVKQIMLETSVVTTRRTLERMAVHYVSGRMAWKLVKDVPKSAARKAGRRMPSTVYFLCVSRTSLRANFLGAAASWIVQVGIELYRFLSCISKSGDGEEDDRSRQIEIGEKVFMATVRVTSSLVFASIGAGIGATLFRPSSGTWIGYACGDLAGPVIVAFCADRVFSVKL</sequence>